<keyword evidence="4 8" id="KW-1133">Transmembrane helix</keyword>
<comment type="function">
    <text evidence="8">Probably functions as a manganese efflux pump.</text>
</comment>
<evidence type="ECO:0000256" key="4">
    <source>
        <dbReference type="ARBA" id="ARBA00022989"/>
    </source>
</evidence>
<protein>
    <recommendedName>
        <fullName evidence="8">Putative manganese efflux pump MntP</fullName>
    </recommendedName>
</protein>
<keyword evidence="1 8" id="KW-0813">Transport</keyword>
<proteinExistence type="inferred from homology"/>
<evidence type="ECO:0000313" key="9">
    <source>
        <dbReference type="EMBL" id="RCK79443.1"/>
    </source>
</evidence>
<comment type="subcellular location">
    <subcellularLocation>
        <location evidence="8">Cell membrane</location>
        <topology evidence="8">Multi-pass membrane protein</topology>
    </subcellularLocation>
</comment>
<comment type="caution">
    <text evidence="9">The sequence shown here is derived from an EMBL/GenBank/DDBJ whole genome shotgun (WGS) entry which is preliminary data.</text>
</comment>
<comment type="similarity">
    <text evidence="8">Belongs to the MntP (TC 9.B.29) family.</text>
</comment>
<accession>A0A367ZMU9</accession>
<dbReference type="InterPro" id="IPR022929">
    <property type="entry name" value="Put_MntP"/>
</dbReference>
<dbReference type="EMBL" id="QOQW01000013">
    <property type="protein sequence ID" value="RCK79443.1"/>
    <property type="molecule type" value="Genomic_DNA"/>
</dbReference>
<evidence type="ECO:0000313" key="10">
    <source>
        <dbReference type="Proteomes" id="UP000252355"/>
    </source>
</evidence>
<evidence type="ECO:0000256" key="6">
    <source>
        <dbReference type="ARBA" id="ARBA00023136"/>
    </source>
</evidence>
<keyword evidence="3 8" id="KW-0812">Transmembrane</keyword>
<dbReference type="Pfam" id="PF02659">
    <property type="entry name" value="Mntp"/>
    <property type="match status" value="1"/>
</dbReference>
<dbReference type="HAMAP" id="MF_01521">
    <property type="entry name" value="MntP_pump"/>
    <property type="match status" value="1"/>
</dbReference>
<keyword evidence="2 8" id="KW-1003">Cell membrane</keyword>
<evidence type="ECO:0000256" key="2">
    <source>
        <dbReference type="ARBA" id="ARBA00022475"/>
    </source>
</evidence>
<dbReference type="GO" id="GO:0005384">
    <property type="term" value="F:manganese ion transmembrane transporter activity"/>
    <property type="evidence" value="ECO:0007669"/>
    <property type="project" value="UniProtKB-UniRule"/>
</dbReference>
<evidence type="ECO:0000256" key="5">
    <source>
        <dbReference type="ARBA" id="ARBA00023065"/>
    </source>
</evidence>
<feature type="transmembrane region" description="Helical" evidence="8">
    <location>
        <begin position="136"/>
        <end position="157"/>
    </location>
</feature>
<dbReference type="PANTHER" id="PTHR35529">
    <property type="entry name" value="MANGANESE EFFLUX PUMP MNTP-RELATED"/>
    <property type="match status" value="1"/>
</dbReference>
<evidence type="ECO:0000256" key="1">
    <source>
        <dbReference type="ARBA" id="ARBA00022448"/>
    </source>
</evidence>
<reference evidence="9 10" key="1">
    <citation type="submission" date="2018-05" db="EMBL/GenBank/DDBJ databases">
        <title>A metagenomic window into the 2 km-deep terrestrial subsurface aquifer revealed taxonomically and functionally diverse microbial community comprising novel uncultured bacterial lineages.</title>
        <authorList>
            <person name="Kadnikov V.V."/>
            <person name="Mardanov A.V."/>
            <person name="Beletsky A.V."/>
            <person name="Banks D."/>
            <person name="Pimenov N.V."/>
            <person name="Frank Y.A."/>
            <person name="Karnachuk O.V."/>
            <person name="Ravin N.V."/>
        </authorList>
    </citation>
    <scope>NUCLEOTIDE SEQUENCE [LARGE SCALE GENOMIC DNA]</scope>
    <source>
        <strain evidence="9">BY5</strain>
    </source>
</reference>
<sequence>MNLDSSLMVLGIALALGCDAFAVGLAIGTRDPDRRQCFRLWFHFGLFQFLMTMGGWYAGRAVLAYIADYDHWIASGLLAVIALRMLKESLADPDDEAAAAERCDPTRGWSLVALSFATSFDALGVGFGMSMAAASLFWESVVIGFTAAGMTWTGLFLGRRLSIAFGKRVETMGALILLAIAAKLLEI</sequence>
<evidence type="ECO:0000256" key="3">
    <source>
        <dbReference type="ARBA" id="ARBA00022692"/>
    </source>
</evidence>
<evidence type="ECO:0000256" key="8">
    <source>
        <dbReference type="HAMAP-Rule" id="MF_01521"/>
    </source>
</evidence>
<dbReference type="Proteomes" id="UP000252355">
    <property type="component" value="Unassembled WGS sequence"/>
</dbReference>
<dbReference type="PANTHER" id="PTHR35529:SF1">
    <property type="entry name" value="MANGANESE EFFLUX PUMP MNTP-RELATED"/>
    <property type="match status" value="1"/>
</dbReference>
<keyword evidence="7 8" id="KW-0464">Manganese</keyword>
<dbReference type="AlphaFoldDB" id="A0A367ZMU9"/>
<evidence type="ECO:0000256" key="7">
    <source>
        <dbReference type="ARBA" id="ARBA00023211"/>
    </source>
</evidence>
<feature type="transmembrane region" description="Helical" evidence="8">
    <location>
        <begin position="40"/>
        <end position="59"/>
    </location>
</feature>
<organism evidence="9 10">
    <name type="scientific">Candidatus Ozemobacter sibiricus</name>
    <dbReference type="NCBI Taxonomy" id="2268124"/>
    <lineage>
        <taxon>Bacteria</taxon>
        <taxon>Candidatus Ozemobacteria</taxon>
        <taxon>Candidatus Ozemobacterales</taxon>
        <taxon>Candidatus Ozemobacteraceae</taxon>
        <taxon>Candidatus Ozemobacter</taxon>
    </lineage>
</organism>
<gene>
    <name evidence="8" type="primary">mntP</name>
    <name evidence="9" type="ORF">OZSIB_0083</name>
</gene>
<keyword evidence="5 8" id="KW-0406">Ion transport</keyword>
<comment type="caution">
    <text evidence="8">Lacks conserved residue(s) required for the propagation of feature annotation.</text>
</comment>
<dbReference type="GO" id="GO:0005886">
    <property type="term" value="C:plasma membrane"/>
    <property type="evidence" value="ECO:0007669"/>
    <property type="project" value="UniProtKB-SubCell"/>
</dbReference>
<keyword evidence="6 8" id="KW-0472">Membrane</keyword>
<feature type="transmembrane region" description="Helical" evidence="8">
    <location>
        <begin position="6"/>
        <end position="28"/>
    </location>
</feature>
<name>A0A367ZMU9_9BACT</name>
<dbReference type="InterPro" id="IPR003810">
    <property type="entry name" value="Mntp/YtaF"/>
</dbReference>